<dbReference type="InterPro" id="IPR036390">
    <property type="entry name" value="WH_DNA-bd_sf"/>
</dbReference>
<dbReference type="PANTHER" id="PTHR33164">
    <property type="entry name" value="TRANSCRIPTIONAL REGULATOR, MARR FAMILY"/>
    <property type="match status" value="1"/>
</dbReference>
<dbReference type="RefSeq" id="WP_089411538.1">
    <property type="nucleotide sequence ID" value="NZ_FZQA01000002.1"/>
</dbReference>
<accession>A0A239PPE2</accession>
<dbReference type="GO" id="GO:0003700">
    <property type="term" value="F:DNA-binding transcription factor activity"/>
    <property type="evidence" value="ECO:0007669"/>
    <property type="project" value="InterPro"/>
</dbReference>
<dbReference type="SMART" id="SM00347">
    <property type="entry name" value="HTH_MARR"/>
    <property type="match status" value="1"/>
</dbReference>
<feature type="domain" description="HTH marR-type" evidence="4">
    <location>
        <begin position="32"/>
        <end position="168"/>
    </location>
</feature>
<dbReference type="PROSITE" id="PS01117">
    <property type="entry name" value="HTH_MARR_1"/>
    <property type="match status" value="1"/>
</dbReference>
<sequence>MAAFEGARKSDVIGYAAKSPAGSDPQALKAAYLQLLHLVERLHRQLLDVIKDELERLGQTDINSVQALLLYNIGDAELTPGELRSRGHYLGSNVSYNLKQLIDKGYIRDQRSNVDRRSKRVSLTPSGLEIRDKLAALFNRQLGSVEQVGGVDFALIEATNKTLQRLERFWADQVRFRL</sequence>
<dbReference type="Proteomes" id="UP000198346">
    <property type="component" value="Unassembled WGS sequence"/>
</dbReference>
<dbReference type="PROSITE" id="PS50995">
    <property type="entry name" value="HTH_MARR_2"/>
    <property type="match status" value="1"/>
</dbReference>
<dbReference type="OrthoDB" id="9793286at2"/>
<proteinExistence type="predicted"/>
<keyword evidence="1" id="KW-0805">Transcription regulation</keyword>
<dbReference type="GO" id="GO:0003677">
    <property type="term" value="F:DNA binding"/>
    <property type="evidence" value="ECO:0007669"/>
    <property type="project" value="UniProtKB-KW"/>
</dbReference>
<evidence type="ECO:0000256" key="3">
    <source>
        <dbReference type="ARBA" id="ARBA00023163"/>
    </source>
</evidence>
<dbReference type="Pfam" id="PF12802">
    <property type="entry name" value="MarR_2"/>
    <property type="match status" value="1"/>
</dbReference>
<dbReference type="InterPro" id="IPR039422">
    <property type="entry name" value="MarR/SlyA-like"/>
</dbReference>
<dbReference type="InterPro" id="IPR023187">
    <property type="entry name" value="Tscrpt_reg_MarR-type_CS"/>
</dbReference>
<reference evidence="5 6" key="1">
    <citation type="submission" date="2017-07" db="EMBL/GenBank/DDBJ databases">
        <authorList>
            <person name="Sun Z.S."/>
            <person name="Albrecht U."/>
            <person name="Echele G."/>
            <person name="Lee C.C."/>
        </authorList>
    </citation>
    <scope>NUCLEOTIDE SEQUENCE [LARGE SCALE GENOMIC DNA]</scope>
    <source>
        <strain evidence="5 6">CGMCC 1.12710</strain>
    </source>
</reference>
<dbReference type="InterPro" id="IPR000835">
    <property type="entry name" value="HTH_MarR-typ"/>
</dbReference>
<dbReference type="EMBL" id="FZQA01000002">
    <property type="protein sequence ID" value="SNT71998.1"/>
    <property type="molecule type" value="Genomic_DNA"/>
</dbReference>
<dbReference type="GO" id="GO:0006950">
    <property type="term" value="P:response to stress"/>
    <property type="evidence" value="ECO:0007669"/>
    <property type="project" value="TreeGrafter"/>
</dbReference>
<keyword evidence="2" id="KW-0238">DNA-binding</keyword>
<dbReference type="InterPro" id="IPR036388">
    <property type="entry name" value="WH-like_DNA-bd_sf"/>
</dbReference>
<organism evidence="5 6">
    <name type="scientific">Amphiplicatus metriothermophilus</name>
    <dbReference type="NCBI Taxonomy" id="1519374"/>
    <lineage>
        <taxon>Bacteria</taxon>
        <taxon>Pseudomonadati</taxon>
        <taxon>Pseudomonadota</taxon>
        <taxon>Alphaproteobacteria</taxon>
        <taxon>Parvularculales</taxon>
        <taxon>Parvularculaceae</taxon>
        <taxon>Amphiplicatus</taxon>
    </lineage>
</organism>
<protein>
    <submittedName>
        <fullName evidence="5">Transcriptional regulator, MarR family</fullName>
    </submittedName>
</protein>
<dbReference type="Gene3D" id="1.10.10.10">
    <property type="entry name" value="Winged helix-like DNA-binding domain superfamily/Winged helix DNA-binding domain"/>
    <property type="match status" value="1"/>
</dbReference>
<evidence type="ECO:0000256" key="2">
    <source>
        <dbReference type="ARBA" id="ARBA00023125"/>
    </source>
</evidence>
<keyword evidence="6" id="KW-1185">Reference proteome</keyword>
<gene>
    <name evidence="5" type="ORF">SAMN06297382_1020</name>
</gene>
<dbReference type="AlphaFoldDB" id="A0A239PPE2"/>
<dbReference type="SUPFAM" id="SSF46785">
    <property type="entry name" value="Winged helix' DNA-binding domain"/>
    <property type="match status" value="1"/>
</dbReference>
<name>A0A239PPE2_9PROT</name>
<evidence type="ECO:0000259" key="4">
    <source>
        <dbReference type="PROSITE" id="PS50995"/>
    </source>
</evidence>
<dbReference type="PANTHER" id="PTHR33164:SF102">
    <property type="entry name" value="TRANSCRIPTIONAL REGULATORY PROTEIN"/>
    <property type="match status" value="1"/>
</dbReference>
<evidence type="ECO:0000313" key="6">
    <source>
        <dbReference type="Proteomes" id="UP000198346"/>
    </source>
</evidence>
<evidence type="ECO:0000313" key="5">
    <source>
        <dbReference type="EMBL" id="SNT71998.1"/>
    </source>
</evidence>
<keyword evidence="3" id="KW-0804">Transcription</keyword>
<evidence type="ECO:0000256" key="1">
    <source>
        <dbReference type="ARBA" id="ARBA00023015"/>
    </source>
</evidence>